<name>A0AAV4NNK1_CAEEX</name>
<dbReference type="AlphaFoldDB" id="A0AAV4NNK1"/>
<comment type="caution">
    <text evidence="1">The sequence shown here is derived from an EMBL/GenBank/DDBJ whole genome shotgun (WGS) entry which is preliminary data.</text>
</comment>
<evidence type="ECO:0000313" key="2">
    <source>
        <dbReference type="Proteomes" id="UP001054945"/>
    </source>
</evidence>
<accession>A0AAV4NNK1</accession>
<protein>
    <submittedName>
        <fullName evidence="1">Uncharacterized protein</fullName>
    </submittedName>
</protein>
<evidence type="ECO:0000313" key="1">
    <source>
        <dbReference type="EMBL" id="GIX85954.1"/>
    </source>
</evidence>
<dbReference type="Proteomes" id="UP001054945">
    <property type="component" value="Unassembled WGS sequence"/>
</dbReference>
<gene>
    <name evidence="1" type="ORF">CEXT_335291</name>
</gene>
<proteinExistence type="predicted"/>
<reference evidence="1 2" key="1">
    <citation type="submission" date="2021-06" db="EMBL/GenBank/DDBJ databases">
        <title>Caerostris extrusa draft genome.</title>
        <authorList>
            <person name="Kono N."/>
            <person name="Arakawa K."/>
        </authorList>
    </citation>
    <scope>NUCLEOTIDE SEQUENCE [LARGE SCALE GENOMIC DNA]</scope>
</reference>
<sequence>MSEGRSDLIMAHCSHKGLLIVMTACTTLKKPPRFKELGRQKRSAFMSFSAMEIMRVEIKAYFARKSPFFAITEDFCFRTKQKAIARIPQHPKG</sequence>
<organism evidence="1 2">
    <name type="scientific">Caerostris extrusa</name>
    <name type="common">Bark spider</name>
    <name type="synonym">Caerostris bankana</name>
    <dbReference type="NCBI Taxonomy" id="172846"/>
    <lineage>
        <taxon>Eukaryota</taxon>
        <taxon>Metazoa</taxon>
        <taxon>Ecdysozoa</taxon>
        <taxon>Arthropoda</taxon>
        <taxon>Chelicerata</taxon>
        <taxon>Arachnida</taxon>
        <taxon>Araneae</taxon>
        <taxon>Araneomorphae</taxon>
        <taxon>Entelegynae</taxon>
        <taxon>Araneoidea</taxon>
        <taxon>Araneidae</taxon>
        <taxon>Caerostris</taxon>
    </lineage>
</organism>
<dbReference type="EMBL" id="BPLR01003559">
    <property type="protein sequence ID" value="GIX85954.1"/>
    <property type="molecule type" value="Genomic_DNA"/>
</dbReference>
<keyword evidence="2" id="KW-1185">Reference proteome</keyword>